<dbReference type="EMBL" id="MU004329">
    <property type="protein sequence ID" value="KAF2657046.1"/>
    <property type="molecule type" value="Genomic_DNA"/>
</dbReference>
<reference evidence="1" key="1">
    <citation type="journal article" date="2020" name="Stud. Mycol.">
        <title>101 Dothideomycetes genomes: a test case for predicting lifestyles and emergence of pathogens.</title>
        <authorList>
            <person name="Haridas S."/>
            <person name="Albert R."/>
            <person name="Binder M."/>
            <person name="Bloem J."/>
            <person name="Labutti K."/>
            <person name="Salamov A."/>
            <person name="Andreopoulos B."/>
            <person name="Baker S."/>
            <person name="Barry K."/>
            <person name="Bills G."/>
            <person name="Bluhm B."/>
            <person name="Cannon C."/>
            <person name="Castanera R."/>
            <person name="Culley D."/>
            <person name="Daum C."/>
            <person name="Ezra D."/>
            <person name="Gonzalez J."/>
            <person name="Henrissat B."/>
            <person name="Kuo A."/>
            <person name="Liang C."/>
            <person name="Lipzen A."/>
            <person name="Lutzoni F."/>
            <person name="Magnuson J."/>
            <person name="Mondo S."/>
            <person name="Nolan M."/>
            <person name="Ohm R."/>
            <person name="Pangilinan J."/>
            <person name="Park H.-J."/>
            <person name="Ramirez L."/>
            <person name="Alfaro M."/>
            <person name="Sun H."/>
            <person name="Tritt A."/>
            <person name="Yoshinaga Y."/>
            <person name="Zwiers L.-H."/>
            <person name="Turgeon B."/>
            <person name="Goodwin S."/>
            <person name="Spatafora J."/>
            <person name="Crous P."/>
            <person name="Grigoriev I."/>
        </authorList>
    </citation>
    <scope>NUCLEOTIDE SEQUENCE</scope>
    <source>
        <strain evidence="1">CBS 122681</strain>
    </source>
</reference>
<name>A0A6A6TB53_9PLEO</name>
<keyword evidence="2" id="KW-1185">Reference proteome</keyword>
<accession>A0A6A6TB53</accession>
<protein>
    <submittedName>
        <fullName evidence="1">Uncharacterized protein</fullName>
    </submittedName>
</protein>
<organism evidence="1 2">
    <name type="scientific">Lophiostoma macrostomum CBS 122681</name>
    <dbReference type="NCBI Taxonomy" id="1314788"/>
    <lineage>
        <taxon>Eukaryota</taxon>
        <taxon>Fungi</taxon>
        <taxon>Dikarya</taxon>
        <taxon>Ascomycota</taxon>
        <taxon>Pezizomycotina</taxon>
        <taxon>Dothideomycetes</taxon>
        <taxon>Pleosporomycetidae</taxon>
        <taxon>Pleosporales</taxon>
        <taxon>Lophiostomataceae</taxon>
        <taxon>Lophiostoma</taxon>
    </lineage>
</organism>
<evidence type="ECO:0000313" key="1">
    <source>
        <dbReference type="EMBL" id="KAF2657046.1"/>
    </source>
</evidence>
<gene>
    <name evidence="1" type="ORF">K491DRAFT_348315</name>
</gene>
<sequence length="177" mass="19853">MARGQLCCLQAASLTVCPSIGCLDPHIQNPSNSDVHGCLFLKYDGAYRNWPSSSPINDHLTCLSSMLYARCWRAARPEWRTFRCHRVRRQTTGRPSPFIDHRSSTHDVGGVIDGLEVSLNVRALPLSTTLGLVVVPLGFSRSALEPHTVITPPSPYPTSNLRKPYLRSMPRRLFQLW</sequence>
<dbReference type="AlphaFoldDB" id="A0A6A6TB53"/>
<dbReference type="Proteomes" id="UP000799324">
    <property type="component" value="Unassembled WGS sequence"/>
</dbReference>
<proteinExistence type="predicted"/>
<evidence type="ECO:0000313" key="2">
    <source>
        <dbReference type="Proteomes" id="UP000799324"/>
    </source>
</evidence>